<organism evidence="1 2">
    <name type="scientific">Heterorhabditis bacteriophora</name>
    <name type="common">Entomopathogenic nematode worm</name>
    <dbReference type="NCBI Taxonomy" id="37862"/>
    <lineage>
        <taxon>Eukaryota</taxon>
        <taxon>Metazoa</taxon>
        <taxon>Ecdysozoa</taxon>
        <taxon>Nematoda</taxon>
        <taxon>Chromadorea</taxon>
        <taxon>Rhabditida</taxon>
        <taxon>Rhabditina</taxon>
        <taxon>Rhabditomorpha</taxon>
        <taxon>Strongyloidea</taxon>
        <taxon>Heterorhabditidae</taxon>
        <taxon>Heterorhabditis</taxon>
    </lineage>
</organism>
<accession>A0A1I7W8E5</accession>
<name>A0A1I7W8E5_HETBA</name>
<dbReference type="WBParaSite" id="Hba_00896">
    <property type="protein sequence ID" value="Hba_00896"/>
    <property type="gene ID" value="Hba_00896"/>
</dbReference>
<evidence type="ECO:0000313" key="1">
    <source>
        <dbReference type="Proteomes" id="UP000095283"/>
    </source>
</evidence>
<protein>
    <submittedName>
        <fullName evidence="2">Uncharacterized protein</fullName>
    </submittedName>
</protein>
<sequence>MAVPIIPLVPALYILFKVIKLTGKLKQNKLLFQIFVHEELLGKLCYIIRLVKTFARFIFWSASDAKLSTEEIFEELKLVSNALVQISIKIVQSISEVDENGNTPKKILNGWPIISETLPRIKMSKYSCQFFKPN</sequence>
<reference evidence="2" key="1">
    <citation type="submission" date="2016-11" db="UniProtKB">
        <authorList>
            <consortium name="WormBaseParasite"/>
        </authorList>
    </citation>
    <scope>IDENTIFICATION</scope>
</reference>
<proteinExistence type="predicted"/>
<keyword evidence="1" id="KW-1185">Reference proteome</keyword>
<dbReference type="Proteomes" id="UP000095283">
    <property type="component" value="Unplaced"/>
</dbReference>
<dbReference type="AlphaFoldDB" id="A0A1I7W8E5"/>
<evidence type="ECO:0000313" key="2">
    <source>
        <dbReference type="WBParaSite" id="Hba_00896"/>
    </source>
</evidence>